<gene>
    <name evidence="2" type="ORF">DESPIGER_2282</name>
</gene>
<reference evidence="3" key="1">
    <citation type="submission" date="2016-10" db="EMBL/GenBank/DDBJ databases">
        <authorList>
            <person name="Wegmann U."/>
        </authorList>
    </citation>
    <scope>NUCLEOTIDE SEQUENCE [LARGE SCALE GENOMIC DNA]</scope>
</reference>
<sequence>MKYAHQPGLPTGPAPNLPGTRKKEHAARPAPTDRLIRAE</sequence>
<evidence type="ECO:0000313" key="3">
    <source>
        <dbReference type="Proteomes" id="UP000186323"/>
    </source>
</evidence>
<dbReference type="AlphaFoldDB" id="A0A1K1LHD2"/>
<accession>A0A1K1LHD2</accession>
<evidence type="ECO:0000256" key="1">
    <source>
        <dbReference type="SAM" id="MobiDB-lite"/>
    </source>
</evidence>
<dbReference type="EMBL" id="LT630450">
    <property type="protein sequence ID" value="SFV74104.1"/>
    <property type="molecule type" value="Genomic_DNA"/>
</dbReference>
<dbReference type="Proteomes" id="UP000186323">
    <property type="component" value="Chromosome I"/>
</dbReference>
<keyword evidence="3" id="KW-1185">Reference proteome</keyword>
<evidence type="ECO:0000313" key="2">
    <source>
        <dbReference type="EMBL" id="SFV74104.1"/>
    </source>
</evidence>
<dbReference type="KEGG" id="dpg:DESPIGER_2282"/>
<feature type="region of interest" description="Disordered" evidence="1">
    <location>
        <begin position="1"/>
        <end position="39"/>
    </location>
</feature>
<proteinExistence type="predicted"/>
<protein>
    <submittedName>
        <fullName evidence="2">Uncharacterized protein</fullName>
    </submittedName>
</protein>
<organism evidence="2 3">
    <name type="scientific">Desulfovibrio piger</name>
    <dbReference type="NCBI Taxonomy" id="901"/>
    <lineage>
        <taxon>Bacteria</taxon>
        <taxon>Pseudomonadati</taxon>
        <taxon>Thermodesulfobacteriota</taxon>
        <taxon>Desulfovibrionia</taxon>
        <taxon>Desulfovibrionales</taxon>
        <taxon>Desulfovibrionaceae</taxon>
        <taxon>Desulfovibrio</taxon>
    </lineage>
</organism>
<name>A0A1K1LHD2_9BACT</name>